<dbReference type="InterPro" id="IPR058636">
    <property type="entry name" value="Beta-barrel_YknX"/>
</dbReference>
<dbReference type="EMBL" id="FQXU01000006">
    <property type="protein sequence ID" value="SHI10444.1"/>
    <property type="molecule type" value="Genomic_DNA"/>
</dbReference>
<dbReference type="GO" id="GO:0022857">
    <property type="term" value="F:transmembrane transporter activity"/>
    <property type="evidence" value="ECO:0007669"/>
    <property type="project" value="InterPro"/>
</dbReference>
<evidence type="ECO:0000256" key="2">
    <source>
        <dbReference type="ARBA" id="ARBA00009477"/>
    </source>
</evidence>
<sequence length="440" mass="45916">MKKKLIKSLIVAALAVAVITGGIFGYKKFFGTNKAVAASSRYITATASKMDLSVNIQGTGSAFAGTSKEVTPSNEGVIQNLNVQVGDTVNKGDTLFVAYSEDIANALETAKSNVTKQETAIANTNAQRASKISEAQTAVKNAQSQLDSANKALQANPTDELLKAKVQTAQDNLDKQKQTLESAQNSSTADTTQLTNAQEQYEKALANYNKMTVTSPISGVVVAKTYNTGDDVQASKSVLTIIDPNSIKVKVAVDELDIAKVTSGQTATVKFDAISDKSFEGTVEAIAQLGTSNNNVTTYDVTLGIKEPTGIKVGMNANITIAIQSKKDALVVPVEAVTKESDKKYVTVSSSSGESEGAQSRGQRVEITTGLENESYVEIVSGVTEGEKLLITLPTTTTSTNTNRSERSSFGGASMGGSMGGSLGGGSMNSGRTSSGGQRP</sequence>
<proteinExistence type="inferred from homology"/>
<dbReference type="AlphaFoldDB" id="A0A1M5YEV6"/>
<dbReference type="Gene3D" id="1.10.287.470">
    <property type="entry name" value="Helix hairpin bin"/>
    <property type="match status" value="1"/>
</dbReference>
<evidence type="ECO:0000259" key="6">
    <source>
        <dbReference type="Pfam" id="PF25990"/>
    </source>
</evidence>
<dbReference type="InterPro" id="IPR006143">
    <property type="entry name" value="RND_pump_MFP"/>
</dbReference>
<gene>
    <name evidence="7" type="ORF">SAMN02745941_01931</name>
</gene>
<evidence type="ECO:0000256" key="3">
    <source>
        <dbReference type="ARBA" id="ARBA00023054"/>
    </source>
</evidence>
<dbReference type="RefSeq" id="WP_073018973.1">
    <property type="nucleotide sequence ID" value="NZ_FQXU01000006.1"/>
</dbReference>
<protein>
    <submittedName>
        <fullName evidence="7">HlyD family secretion protein</fullName>
    </submittedName>
</protein>
<feature type="compositionally biased region" description="Gly residues" evidence="4">
    <location>
        <begin position="413"/>
        <end position="428"/>
    </location>
</feature>
<dbReference type="InterPro" id="IPR050465">
    <property type="entry name" value="UPF0194_transport"/>
</dbReference>
<dbReference type="SUPFAM" id="SSF111369">
    <property type="entry name" value="HlyD-like secretion proteins"/>
    <property type="match status" value="2"/>
</dbReference>
<dbReference type="GO" id="GO:0016020">
    <property type="term" value="C:membrane"/>
    <property type="evidence" value="ECO:0007669"/>
    <property type="project" value="InterPro"/>
</dbReference>
<feature type="region of interest" description="Disordered" evidence="4">
    <location>
        <begin position="345"/>
        <end position="364"/>
    </location>
</feature>
<comment type="similarity">
    <text evidence="2">Belongs to the membrane fusion protein (MFP) (TC 8.A.1) family.</text>
</comment>
<dbReference type="GO" id="GO:0030313">
    <property type="term" value="C:cell envelope"/>
    <property type="evidence" value="ECO:0007669"/>
    <property type="project" value="UniProtKB-SubCell"/>
</dbReference>
<evidence type="ECO:0000256" key="1">
    <source>
        <dbReference type="ARBA" id="ARBA00004196"/>
    </source>
</evidence>
<accession>A0A1M5YEV6</accession>
<evidence type="ECO:0000259" key="5">
    <source>
        <dbReference type="Pfam" id="PF25973"/>
    </source>
</evidence>
<name>A0A1M5YEV6_9CLOT</name>
<organism evidence="7 8">
    <name type="scientific">Clostridium intestinale DSM 6191</name>
    <dbReference type="NCBI Taxonomy" id="1121320"/>
    <lineage>
        <taxon>Bacteria</taxon>
        <taxon>Bacillati</taxon>
        <taxon>Bacillota</taxon>
        <taxon>Clostridia</taxon>
        <taxon>Eubacteriales</taxon>
        <taxon>Clostridiaceae</taxon>
        <taxon>Clostridium</taxon>
    </lineage>
</organism>
<dbReference type="NCBIfam" id="TIGR01730">
    <property type="entry name" value="RND_mfp"/>
    <property type="match status" value="1"/>
</dbReference>
<keyword evidence="3" id="KW-0175">Coiled coil</keyword>
<feature type="compositionally biased region" description="Polar residues" evidence="4">
    <location>
        <begin position="179"/>
        <end position="194"/>
    </location>
</feature>
<dbReference type="PANTHER" id="PTHR32347">
    <property type="entry name" value="EFFLUX SYSTEM COMPONENT YKNX-RELATED"/>
    <property type="match status" value="1"/>
</dbReference>
<dbReference type="PANTHER" id="PTHR32347:SF14">
    <property type="entry name" value="EFFLUX SYSTEM COMPONENT YKNX-RELATED"/>
    <property type="match status" value="1"/>
</dbReference>
<dbReference type="InterPro" id="IPR058647">
    <property type="entry name" value="BSH_CzcB-like"/>
</dbReference>
<dbReference type="Pfam" id="PF25990">
    <property type="entry name" value="Beta-barrel_YknX"/>
    <property type="match status" value="1"/>
</dbReference>
<evidence type="ECO:0000313" key="7">
    <source>
        <dbReference type="EMBL" id="SHI10444.1"/>
    </source>
</evidence>
<feature type="compositionally biased region" description="Low complexity" evidence="4">
    <location>
        <begin position="395"/>
        <end position="412"/>
    </location>
</feature>
<comment type="subcellular location">
    <subcellularLocation>
        <location evidence="1">Cell envelope</location>
    </subcellularLocation>
</comment>
<reference evidence="7 8" key="1">
    <citation type="submission" date="2016-11" db="EMBL/GenBank/DDBJ databases">
        <authorList>
            <person name="Jaros S."/>
            <person name="Januszkiewicz K."/>
            <person name="Wedrychowicz H."/>
        </authorList>
    </citation>
    <scope>NUCLEOTIDE SEQUENCE [LARGE SCALE GENOMIC DNA]</scope>
    <source>
        <strain evidence="7 8">DSM 6191</strain>
    </source>
</reference>
<feature type="region of interest" description="Disordered" evidence="4">
    <location>
        <begin position="391"/>
        <end position="440"/>
    </location>
</feature>
<dbReference type="Proteomes" id="UP000184241">
    <property type="component" value="Unassembled WGS sequence"/>
</dbReference>
<dbReference type="Pfam" id="PF25973">
    <property type="entry name" value="BSH_CzcB"/>
    <property type="match status" value="1"/>
</dbReference>
<dbReference type="Gene3D" id="2.40.420.20">
    <property type="match status" value="1"/>
</dbReference>
<dbReference type="Gene3D" id="2.40.30.170">
    <property type="match status" value="1"/>
</dbReference>
<feature type="region of interest" description="Disordered" evidence="4">
    <location>
        <begin position="175"/>
        <end position="194"/>
    </location>
</feature>
<evidence type="ECO:0000313" key="8">
    <source>
        <dbReference type="Proteomes" id="UP000184241"/>
    </source>
</evidence>
<dbReference type="Gene3D" id="2.40.50.100">
    <property type="match status" value="1"/>
</dbReference>
<feature type="domain" description="YknX-like beta-barrel" evidence="6">
    <location>
        <begin position="248"/>
        <end position="321"/>
    </location>
</feature>
<evidence type="ECO:0000256" key="4">
    <source>
        <dbReference type="SAM" id="MobiDB-lite"/>
    </source>
</evidence>
<feature type="domain" description="CzcB-like barrel-sandwich hybrid" evidence="5">
    <location>
        <begin position="68"/>
        <end position="243"/>
    </location>
</feature>